<name>A0A3Q7FH65_SOLLC</name>
<dbReference type="Gramene" id="Solyc03g046430.1.1">
    <property type="protein sequence ID" value="Solyc03g046430.1.1.1"/>
    <property type="gene ID" value="Solyc03g046430.1"/>
</dbReference>
<dbReference type="AlphaFoldDB" id="A0A3Q7FH65"/>
<keyword evidence="1" id="KW-0175">Coiled coil</keyword>
<reference evidence="2" key="2">
    <citation type="submission" date="2019-01" db="UniProtKB">
        <authorList>
            <consortium name="EnsemblPlants"/>
        </authorList>
    </citation>
    <scope>IDENTIFICATION</scope>
    <source>
        <strain evidence="2">cv. Heinz 1706</strain>
    </source>
</reference>
<keyword evidence="3" id="KW-1185">Reference proteome</keyword>
<dbReference type="InParanoid" id="A0A3Q7FH65"/>
<evidence type="ECO:0000313" key="3">
    <source>
        <dbReference type="Proteomes" id="UP000004994"/>
    </source>
</evidence>
<sequence length="145" mass="17008">MAEELDKNKMIMSLTHERNLLLRKVDILEAIHKVTLEANEKEVGVLKHKLDNVDNTVIFYKGVFEATEREITHLNKMFQEQDNKQLKMKMGLQYSVKSELMKIKIKEFQNKVSELENKLKIQENAISHKHIDEIQVEESSDSNID</sequence>
<evidence type="ECO:0000256" key="1">
    <source>
        <dbReference type="SAM" id="Coils"/>
    </source>
</evidence>
<proteinExistence type="predicted"/>
<dbReference type="PaxDb" id="4081-Solyc03g046430.1.1"/>
<dbReference type="OMA" id="SHKHIDE"/>
<evidence type="ECO:0000313" key="2">
    <source>
        <dbReference type="EnsemblPlants" id="Solyc03g046430.1.1.1"/>
    </source>
</evidence>
<feature type="coiled-coil region" evidence="1">
    <location>
        <begin position="98"/>
        <end position="125"/>
    </location>
</feature>
<dbReference type="EnsemblPlants" id="Solyc03g046430.1.1">
    <property type="protein sequence ID" value="Solyc03g046430.1.1.1"/>
    <property type="gene ID" value="Solyc03g046430.1"/>
</dbReference>
<protein>
    <submittedName>
        <fullName evidence="2">Uncharacterized protein</fullName>
    </submittedName>
</protein>
<organism evidence="2">
    <name type="scientific">Solanum lycopersicum</name>
    <name type="common">Tomato</name>
    <name type="synonym">Lycopersicon esculentum</name>
    <dbReference type="NCBI Taxonomy" id="4081"/>
    <lineage>
        <taxon>Eukaryota</taxon>
        <taxon>Viridiplantae</taxon>
        <taxon>Streptophyta</taxon>
        <taxon>Embryophyta</taxon>
        <taxon>Tracheophyta</taxon>
        <taxon>Spermatophyta</taxon>
        <taxon>Magnoliopsida</taxon>
        <taxon>eudicotyledons</taxon>
        <taxon>Gunneridae</taxon>
        <taxon>Pentapetalae</taxon>
        <taxon>asterids</taxon>
        <taxon>lamiids</taxon>
        <taxon>Solanales</taxon>
        <taxon>Solanaceae</taxon>
        <taxon>Solanoideae</taxon>
        <taxon>Solaneae</taxon>
        <taxon>Solanum</taxon>
        <taxon>Solanum subgen. Lycopersicon</taxon>
    </lineage>
</organism>
<accession>A0A3Q7FH65</accession>
<reference evidence="2" key="1">
    <citation type="journal article" date="2012" name="Nature">
        <title>The tomato genome sequence provides insights into fleshy fruit evolution.</title>
        <authorList>
            <consortium name="Tomato Genome Consortium"/>
        </authorList>
    </citation>
    <scope>NUCLEOTIDE SEQUENCE [LARGE SCALE GENOMIC DNA]</scope>
    <source>
        <strain evidence="2">cv. Heinz 1706</strain>
    </source>
</reference>
<dbReference type="Proteomes" id="UP000004994">
    <property type="component" value="Chromosome 3"/>
</dbReference>
<dbReference type="SMR" id="A0A3Q7FH65"/>